<dbReference type="CDD" id="cd03794">
    <property type="entry name" value="GT4_WbuB-like"/>
    <property type="match status" value="1"/>
</dbReference>
<name>A0A6I0EVX4_9FIRM</name>
<dbReference type="PANTHER" id="PTHR12526:SF629">
    <property type="entry name" value="TEICHURONIC ACID BIOSYNTHESIS GLYCOSYLTRANSFERASE TUAH-RELATED"/>
    <property type="match status" value="1"/>
</dbReference>
<feature type="domain" description="Glycosyl transferase family 1" evidence="3">
    <location>
        <begin position="178"/>
        <end position="348"/>
    </location>
</feature>
<evidence type="ECO:0000256" key="1">
    <source>
        <dbReference type="ARBA" id="ARBA00022676"/>
    </source>
</evidence>
<sequence length="370" mass="42529">MKKIVYLSASTIPSKAANSVHVMKMCQAFAKHGYEVTLLAWNGGGTVEDAFEKYGVEPCFELVRFERLNIPGAILHLSLKMYKWVKENKKVDIIYGRNLYALMATAKLNKKFVLEVHSPLNSHIQSLIQRYLFSTDNFSFLVTISNALKKEYLKEYTQLKPQKVIVAHDGADFNETVVQSNLDNFKINIGYIGHMYPGRGLEVILELSKRFDDCIFHLVGGMDKDIDYWKKIFKGQKNVIFYGFIEHSKTEILRNSFDILLAPYQKKVAVHGGKVDTSKWMSPLKIFEYMSSGKPIICSNLPVLQEVLIHEKNALLCDPENTDEWVEALHKLICNEDLRSALGTEAQKILIEKYTWFKRAEDILNKIYLK</sequence>
<evidence type="ECO:0000313" key="6">
    <source>
        <dbReference type="Proteomes" id="UP000468766"/>
    </source>
</evidence>
<dbReference type="AlphaFoldDB" id="A0A6I0EVX4"/>
<organism evidence="5 6">
    <name type="scientific">Heliorestis acidaminivorans</name>
    <dbReference type="NCBI Taxonomy" id="553427"/>
    <lineage>
        <taxon>Bacteria</taxon>
        <taxon>Bacillati</taxon>
        <taxon>Bacillota</taxon>
        <taxon>Clostridia</taxon>
        <taxon>Eubacteriales</taxon>
        <taxon>Heliobacteriaceae</taxon>
        <taxon>Heliorestis</taxon>
    </lineage>
</organism>
<dbReference type="SUPFAM" id="SSF53756">
    <property type="entry name" value="UDP-Glycosyltransferase/glycogen phosphorylase"/>
    <property type="match status" value="1"/>
</dbReference>
<dbReference type="EMBL" id="WBXO01000002">
    <property type="protein sequence ID" value="KAB2953759.1"/>
    <property type="molecule type" value="Genomic_DNA"/>
</dbReference>
<keyword evidence="2 5" id="KW-0808">Transferase</keyword>
<dbReference type="RefSeq" id="WP_151618714.1">
    <property type="nucleotide sequence ID" value="NZ_WBXO01000002.1"/>
</dbReference>
<dbReference type="Proteomes" id="UP000468766">
    <property type="component" value="Unassembled WGS sequence"/>
</dbReference>
<dbReference type="Pfam" id="PF00534">
    <property type="entry name" value="Glycos_transf_1"/>
    <property type="match status" value="1"/>
</dbReference>
<dbReference type="Gene3D" id="3.40.50.2000">
    <property type="entry name" value="Glycogen Phosphorylase B"/>
    <property type="match status" value="2"/>
</dbReference>
<dbReference type="Pfam" id="PF13439">
    <property type="entry name" value="Glyco_transf_4"/>
    <property type="match status" value="1"/>
</dbReference>
<keyword evidence="6" id="KW-1185">Reference proteome</keyword>
<dbReference type="GO" id="GO:0016757">
    <property type="term" value="F:glycosyltransferase activity"/>
    <property type="evidence" value="ECO:0007669"/>
    <property type="project" value="UniProtKB-KW"/>
</dbReference>
<protein>
    <submittedName>
        <fullName evidence="5">Glycosyltransferase family 4 protein</fullName>
    </submittedName>
</protein>
<dbReference type="InterPro" id="IPR001296">
    <property type="entry name" value="Glyco_trans_1"/>
</dbReference>
<evidence type="ECO:0000313" key="5">
    <source>
        <dbReference type="EMBL" id="KAB2953759.1"/>
    </source>
</evidence>
<accession>A0A6I0EVX4</accession>
<evidence type="ECO:0000259" key="4">
    <source>
        <dbReference type="Pfam" id="PF13439"/>
    </source>
</evidence>
<proteinExistence type="predicted"/>
<dbReference type="InterPro" id="IPR028098">
    <property type="entry name" value="Glyco_trans_4-like_N"/>
</dbReference>
<reference evidence="5 6" key="1">
    <citation type="submission" date="2019-10" db="EMBL/GenBank/DDBJ databases">
        <title>Whole-genome sequence of the extremophile Heliorestis acidaminivorans DSM 24790.</title>
        <authorList>
            <person name="Kyndt J.A."/>
            <person name="Meyer T.E."/>
        </authorList>
    </citation>
    <scope>NUCLEOTIDE SEQUENCE [LARGE SCALE GENOMIC DNA]</scope>
    <source>
        <strain evidence="5 6">DSM 24790</strain>
    </source>
</reference>
<dbReference type="OrthoDB" id="9816564at2"/>
<keyword evidence="1" id="KW-0328">Glycosyltransferase</keyword>
<dbReference type="PANTHER" id="PTHR12526">
    <property type="entry name" value="GLYCOSYLTRANSFERASE"/>
    <property type="match status" value="1"/>
</dbReference>
<evidence type="ECO:0000259" key="3">
    <source>
        <dbReference type="Pfam" id="PF00534"/>
    </source>
</evidence>
<gene>
    <name evidence="5" type="ORF">F9B85_03840</name>
</gene>
<evidence type="ECO:0000256" key="2">
    <source>
        <dbReference type="ARBA" id="ARBA00022679"/>
    </source>
</evidence>
<feature type="domain" description="Glycosyltransferase subfamily 4-like N-terminal" evidence="4">
    <location>
        <begin position="20"/>
        <end position="173"/>
    </location>
</feature>
<comment type="caution">
    <text evidence="5">The sequence shown here is derived from an EMBL/GenBank/DDBJ whole genome shotgun (WGS) entry which is preliminary data.</text>
</comment>